<proteinExistence type="predicted"/>
<protein>
    <submittedName>
        <fullName evidence="1">Uncharacterized protein</fullName>
    </submittedName>
</protein>
<comment type="caution">
    <text evidence="1">The sequence shown here is derived from an EMBL/GenBank/DDBJ whole genome shotgun (WGS) entry which is preliminary data.</text>
</comment>
<keyword evidence="2" id="KW-1185">Reference proteome</keyword>
<dbReference type="Proteomes" id="UP000276133">
    <property type="component" value="Unassembled WGS sequence"/>
</dbReference>
<evidence type="ECO:0000313" key="2">
    <source>
        <dbReference type="Proteomes" id="UP000276133"/>
    </source>
</evidence>
<reference evidence="1 2" key="1">
    <citation type="journal article" date="2018" name="Sci. Rep.">
        <title>Genomic signatures of local adaptation to the degree of environmental predictability in rotifers.</title>
        <authorList>
            <person name="Franch-Gras L."/>
            <person name="Hahn C."/>
            <person name="Garcia-Roger E.M."/>
            <person name="Carmona M.J."/>
            <person name="Serra M."/>
            <person name="Gomez A."/>
        </authorList>
    </citation>
    <scope>NUCLEOTIDE SEQUENCE [LARGE SCALE GENOMIC DNA]</scope>
    <source>
        <strain evidence="1">HYR1</strain>
    </source>
</reference>
<sequence>MSLNKSKRGTLGVGTCIEPTTFSPKFSFRFPKYEINVPKITFGKSFLSSYGPSSYGPSSVH</sequence>
<accession>A0A3M7Q0B5</accession>
<name>A0A3M7Q0B5_BRAPC</name>
<gene>
    <name evidence="1" type="ORF">BpHYR1_014138</name>
</gene>
<dbReference type="AlphaFoldDB" id="A0A3M7Q0B5"/>
<evidence type="ECO:0000313" key="1">
    <source>
        <dbReference type="EMBL" id="RNA04368.1"/>
    </source>
</evidence>
<organism evidence="1 2">
    <name type="scientific">Brachionus plicatilis</name>
    <name type="common">Marine rotifer</name>
    <name type="synonym">Brachionus muelleri</name>
    <dbReference type="NCBI Taxonomy" id="10195"/>
    <lineage>
        <taxon>Eukaryota</taxon>
        <taxon>Metazoa</taxon>
        <taxon>Spiralia</taxon>
        <taxon>Gnathifera</taxon>
        <taxon>Rotifera</taxon>
        <taxon>Eurotatoria</taxon>
        <taxon>Monogononta</taxon>
        <taxon>Pseudotrocha</taxon>
        <taxon>Ploima</taxon>
        <taxon>Brachionidae</taxon>
        <taxon>Brachionus</taxon>
    </lineage>
</organism>
<dbReference type="EMBL" id="REGN01008129">
    <property type="protein sequence ID" value="RNA04368.1"/>
    <property type="molecule type" value="Genomic_DNA"/>
</dbReference>